<dbReference type="PANTHER" id="PTHR38407">
    <property type="entry name" value="PROTEIN IVY1"/>
    <property type="match status" value="1"/>
</dbReference>
<sequence length="427" mass="47809">MQELGVSNGTDNIKNEGKNASELDKTPKHLTEFQSFLNNSIKVKNDDTANLGTKIGSRETIGRPPSIDTFTSFSPSVTDLGCIITGKEFKGITKSYEEILEKATKLRKALVEASSAASEFGNSLENVINDHPKVSNMKSVCNGIINGGSLQHVIGANQDILSKLISENFDIPLKKELAKLREEYASHLQSYQQEIKSKSKKLRQRELENIKIYRSKTRNLNLYKNNLMNLTGQIDEIDRFKYDFYQEVNAMIESFNKELLTRTGSLVRAELEVYEGIAKKGWTGGGLDDLLEISPDIFTPPDSDFNNGRMDEDRTANETMRSSTIYPQMRDSIRQPTFGSLNQKQSSFPTSPENHSVHDFEDIDNKIEVHSTPIETNHQFDNDNLEQSFDESFSLPIVDNSNGILSQSRSSKDAASAEDATIDGQGR</sequence>
<dbReference type="OMA" id="ALENMAH"/>
<feature type="compositionally biased region" description="Polar residues" evidence="2">
    <location>
        <begin position="317"/>
        <end position="326"/>
    </location>
</feature>
<organism evidence="3 4">
    <name type="scientific">Pichia sorbitophila (strain ATCC MYA-4447 / BCRC 22081 / CBS 7064 / NBRC 10061 / NRRL Y-12695)</name>
    <name type="common">Hybrid yeast</name>
    <dbReference type="NCBI Taxonomy" id="559304"/>
    <lineage>
        <taxon>Eukaryota</taxon>
        <taxon>Fungi</taxon>
        <taxon>Dikarya</taxon>
        <taxon>Ascomycota</taxon>
        <taxon>Saccharomycotina</taxon>
        <taxon>Pichiomycetes</taxon>
        <taxon>Debaryomycetaceae</taxon>
        <taxon>Millerozyma</taxon>
    </lineage>
</organism>
<reference evidence="3 4" key="1">
    <citation type="journal article" date="2012" name="G3 (Bethesda)">
        <title>Pichia sorbitophila, an interspecies yeast hybrid reveals early steps of genome resolution following polyploidization.</title>
        <authorList>
            <person name="Leh Louis V."/>
            <person name="Despons L."/>
            <person name="Friedrich A."/>
            <person name="Martin T."/>
            <person name="Durrens P."/>
            <person name="Casaregola S."/>
            <person name="Neuveglise C."/>
            <person name="Fairhead C."/>
            <person name="Marck C."/>
            <person name="Cruz J.A."/>
            <person name="Straub M.L."/>
            <person name="Kugler V."/>
            <person name="Sacerdot C."/>
            <person name="Uzunov Z."/>
            <person name="Thierry A."/>
            <person name="Weiss S."/>
            <person name="Bleykasten C."/>
            <person name="De Montigny J."/>
            <person name="Jacques N."/>
            <person name="Jung P."/>
            <person name="Lemaire M."/>
            <person name="Mallet S."/>
            <person name="Morel G."/>
            <person name="Richard G.F."/>
            <person name="Sarkar A."/>
            <person name="Savel G."/>
            <person name="Schacherer J."/>
            <person name="Seret M.L."/>
            <person name="Talla E."/>
            <person name="Samson G."/>
            <person name="Jubin C."/>
            <person name="Poulain J."/>
            <person name="Vacherie B."/>
            <person name="Barbe V."/>
            <person name="Pelletier E."/>
            <person name="Sherman D.J."/>
            <person name="Westhof E."/>
            <person name="Weissenbach J."/>
            <person name="Baret P.V."/>
            <person name="Wincker P."/>
            <person name="Gaillardin C."/>
            <person name="Dujon B."/>
            <person name="Souciet J.L."/>
        </authorList>
    </citation>
    <scope>NUCLEOTIDE SEQUENCE [LARGE SCALE GENOMIC DNA]</scope>
    <source>
        <strain evidence="4">ATCC MYA-4447 / BCRC 22081 / CBS 7064 / NBRC 10061 / NRRL Y-12695</strain>
    </source>
</reference>
<evidence type="ECO:0000313" key="4">
    <source>
        <dbReference type="Proteomes" id="UP000005222"/>
    </source>
</evidence>
<evidence type="ECO:0000256" key="1">
    <source>
        <dbReference type="SAM" id="Coils"/>
    </source>
</evidence>
<proteinExistence type="predicted"/>
<feature type="compositionally biased region" description="Basic and acidic residues" evidence="2">
    <location>
        <begin position="13"/>
        <end position="25"/>
    </location>
</feature>
<dbReference type="GO" id="GO:0005543">
    <property type="term" value="F:phospholipid binding"/>
    <property type="evidence" value="ECO:0007669"/>
    <property type="project" value="InterPro"/>
</dbReference>
<dbReference type="SUPFAM" id="SSF103657">
    <property type="entry name" value="BAR/IMD domain-like"/>
    <property type="match status" value="1"/>
</dbReference>
<dbReference type="FunCoup" id="G8Y1M1">
    <property type="interactions" value="73"/>
</dbReference>
<keyword evidence="1" id="KW-0175">Coiled coil</keyword>
<dbReference type="AlphaFoldDB" id="G8Y1M1"/>
<dbReference type="eggNOG" id="ENOG502QTA6">
    <property type="taxonomic scope" value="Eukaryota"/>
</dbReference>
<dbReference type="GO" id="GO:0000329">
    <property type="term" value="C:fungal-type vacuole membrane"/>
    <property type="evidence" value="ECO:0007669"/>
    <property type="project" value="InterPro"/>
</dbReference>
<feature type="compositionally biased region" description="Polar residues" evidence="2">
    <location>
        <begin position="399"/>
        <end position="409"/>
    </location>
</feature>
<feature type="compositionally biased region" description="Polar residues" evidence="2">
    <location>
        <begin position="1"/>
        <end position="12"/>
    </location>
</feature>
<dbReference type="GO" id="GO:0042144">
    <property type="term" value="P:vacuole fusion, non-autophagic"/>
    <property type="evidence" value="ECO:0007669"/>
    <property type="project" value="InterPro"/>
</dbReference>
<dbReference type="InterPro" id="IPR027267">
    <property type="entry name" value="AH/BAR_dom_sf"/>
</dbReference>
<gene>
    <name evidence="3" type="primary">Piso0_005233</name>
    <name evidence="3" type="ORF">GNLVRS01_PISO0N10661g</name>
</gene>
<dbReference type="HOGENOM" id="CLU_034174_0_0_1"/>
<dbReference type="InParanoid" id="G8Y1M1"/>
<dbReference type="OrthoDB" id="5594612at2759"/>
<dbReference type="InterPro" id="IPR037470">
    <property type="entry name" value="IVY1"/>
</dbReference>
<evidence type="ECO:0000256" key="2">
    <source>
        <dbReference type="SAM" id="MobiDB-lite"/>
    </source>
</evidence>
<dbReference type="STRING" id="559304.G8Y1M1"/>
<feature type="compositionally biased region" description="Polar residues" evidence="2">
    <location>
        <begin position="339"/>
        <end position="354"/>
    </location>
</feature>
<dbReference type="PANTHER" id="PTHR38407:SF1">
    <property type="entry name" value="PROTEIN IVY1"/>
    <property type="match status" value="1"/>
</dbReference>
<feature type="region of interest" description="Disordered" evidence="2">
    <location>
        <begin position="339"/>
        <end position="358"/>
    </location>
</feature>
<dbReference type="Proteomes" id="UP000005222">
    <property type="component" value="Chromosome N"/>
</dbReference>
<dbReference type="EMBL" id="FO082046">
    <property type="protein sequence ID" value="CCE86724.1"/>
    <property type="molecule type" value="Genomic_DNA"/>
</dbReference>
<protein>
    <submittedName>
        <fullName evidence="3">Piso0_005233 protein</fullName>
    </submittedName>
</protein>
<keyword evidence="4" id="KW-1185">Reference proteome</keyword>
<feature type="region of interest" description="Disordered" evidence="2">
    <location>
        <begin position="1"/>
        <end position="25"/>
    </location>
</feature>
<dbReference type="Gene3D" id="1.20.1270.60">
    <property type="entry name" value="Arfaptin homology (AH) domain/BAR domain"/>
    <property type="match status" value="1"/>
</dbReference>
<feature type="region of interest" description="Disordered" evidence="2">
    <location>
        <begin position="301"/>
        <end position="328"/>
    </location>
</feature>
<feature type="region of interest" description="Disordered" evidence="2">
    <location>
        <begin position="396"/>
        <end position="427"/>
    </location>
</feature>
<feature type="coiled-coil region" evidence="1">
    <location>
        <begin position="174"/>
        <end position="208"/>
    </location>
</feature>
<name>G8Y1M1_PICSO</name>
<evidence type="ECO:0000313" key="3">
    <source>
        <dbReference type="EMBL" id="CCE86724.1"/>
    </source>
</evidence>
<accession>G8Y1M1</accession>